<evidence type="ECO:0008006" key="3">
    <source>
        <dbReference type="Google" id="ProtNLM"/>
    </source>
</evidence>
<name>A0AAD1LZU0_MYCXE</name>
<evidence type="ECO:0000313" key="1">
    <source>
        <dbReference type="EMBL" id="BBU21279.1"/>
    </source>
</evidence>
<gene>
    <name evidence="1" type="ORF">MYXE_10680</name>
</gene>
<dbReference type="AlphaFoldDB" id="A0AAD1LZU0"/>
<dbReference type="Proteomes" id="UP000464624">
    <property type="component" value="Chromosome"/>
</dbReference>
<protein>
    <recommendedName>
        <fullName evidence="3">Acyl-CoA dehydrogenase</fullName>
    </recommendedName>
</protein>
<reference evidence="1 2" key="1">
    <citation type="submission" date="2019-12" db="EMBL/GenBank/DDBJ databases">
        <title>Complete genome sequence of Mycolicibacterium xenopi str. JCM15661T.</title>
        <authorList>
            <person name="Yoshida M."/>
            <person name="Fukano H."/>
            <person name="Asakura T."/>
            <person name="Hoshino Y."/>
        </authorList>
    </citation>
    <scope>NUCLEOTIDE SEQUENCE [LARGE SCALE GENOMIC DNA]</scope>
    <source>
        <strain evidence="1 2">JCM 15661T</strain>
    </source>
</reference>
<dbReference type="EMBL" id="AP022314">
    <property type="protein sequence ID" value="BBU21279.1"/>
    <property type="molecule type" value="Genomic_DNA"/>
</dbReference>
<sequence length="52" mass="6160">MQLTFDAEVEAFRAEFVAFLDEHLPDDARAVERPRSCSHIPEWARCWQRRVA</sequence>
<proteinExistence type="predicted"/>
<accession>A0AAD1LZU0</accession>
<organism evidence="1 2">
    <name type="scientific">Mycobacterium xenopi</name>
    <dbReference type="NCBI Taxonomy" id="1789"/>
    <lineage>
        <taxon>Bacteria</taxon>
        <taxon>Bacillati</taxon>
        <taxon>Actinomycetota</taxon>
        <taxon>Actinomycetes</taxon>
        <taxon>Mycobacteriales</taxon>
        <taxon>Mycobacteriaceae</taxon>
        <taxon>Mycobacterium</taxon>
    </lineage>
</organism>
<evidence type="ECO:0000313" key="2">
    <source>
        <dbReference type="Proteomes" id="UP000464624"/>
    </source>
</evidence>
<dbReference type="KEGG" id="mxe:MYXE_10680"/>